<protein>
    <submittedName>
        <fullName evidence="7">S8 family serine peptidase</fullName>
    </submittedName>
</protein>
<dbReference type="Gene3D" id="3.40.50.200">
    <property type="entry name" value="Peptidase S8/S53 domain"/>
    <property type="match status" value="1"/>
</dbReference>
<name>A0ABV8SG78_9BACL</name>
<sequence>MSAIICTSRQFNSPEEHTTKLEQNGIYGWPAISINAKDLLPYHSPDIPLIAVIDSGIDVTNKYINESQVQTHILDEQSKKSRKIHGTQVIGLLIANGDGYNTPGGMLSDVKILSIQAGTDEGMTVQQLSTAVDTAVAAGAKVINISYGMKEPNKVLEDSIKRALEKNTIIIASSGNSGENTNFYPAAYTDVIAVSSLKQHNIPDTRSNLSTSNLYAPGEYLLTTSAQSNSSISWFSGSSASTAIVTAVCAIISSKEPTWGGERMKKWLLNSSKIIEYNNSIYHVVNLKQAMIGTMFG</sequence>
<dbReference type="PANTHER" id="PTHR43806:SF11">
    <property type="entry name" value="CEREVISIN-RELATED"/>
    <property type="match status" value="1"/>
</dbReference>
<keyword evidence="2 5" id="KW-0645">Protease</keyword>
<dbReference type="RefSeq" id="WP_204601610.1">
    <property type="nucleotide sequence ID" value="NZ_JBHSED010000058.1"/>
</dbReference>
<evidence type="ECO:0000313" key="7">
    <source>
        <dbReference type="EMBL" id="MFC4306321.1"/>
    </source>
</evidence>
<evidence type="ECO:0000256" key="3">
    <source>
        <dbReference type="ARBA" id="ARBA00022801"/>
    </source>
</evidence>
<feature type="active site" description="Charge relay system" evidence="5">
    <location>
        <position position="85"/>
    </location>
</feature>
<feature type="active site" description="Charge relay system" evidence="5">
    <location>
        <position position="239"/>
    </location>
</feature>
<evidence type="ECO:0000256" key="4">
    <source>
        <dbReference type="ARBA" id="ARBA00022825"/>
    </source>
</evidence>
<dbReference type="PROSITE" id="PS51892">
    <property type="entry name" value="SUBTILASE"/>
    <property type="match status" value="1"/>
</dbReference>
<comment type="caution">
    <text evidence="7">The sequence shown here is derived from an EMBL/GenBank/DDBJ whole genome shotgun (WGS) entry which is preliminary data.</text>
</comment>
<gene>
    <name evidence="7" type="ORF">ACFO1S_23125</name>
</gene>
<evidence type="ECO:0000259" key="6">
    <source>
        <dbReference type="Pfam" id="PF00082"/>
    </source>
</evidence>
<dbReference type="InterPro" id="IPR000209">
    <property type="entry name" value="Peptidase_S8/S53_dom"/>
</dbReference>
<evidence type="ECO:0000256" key="5">
    <source>
        <dbReference type="PROSITE-ProRule" id="PRU01240"/>
    </source>
</evidence>
<dbReference type="EMBL" id="JBHSED010000058">
    <property type="protein sequence ID" value="MFC4306321.1"/>
    <property type="molecule type" value="Genomic_DNA"/>
</dbReference>
<dbReference type="InterPro" id="IPR050131">
    <property type="entry name" value="Peptidase_S8_subtilisin-like"/>
</dbReference>
<proteinExistence type="inferred from homology"/>
<dbReference type="Pfam" id="PF00082">
    <property type="entry name" value="Peptidase_S8"/>
    <property type="match status" value="1"/>
</dbReference>
<feature type="active site" description="Charge relay system" evidence="5">
    <location>
        <position position="54"/>
    </location>
</feature>
<dbReference type="InterPro" id="IPR036852">
    <property type="entry name" value="Peptidase_S8/S53_dom_sf"/>
</dbReference>
<evidence type="ECO:0000313" key="8">
    <source>
        <dbReference type="Proteomes" id="UP001595755"/>
    </source>
</evidence>
<organism evidence="7 8">
    <name type="scientific">Cohnella boryungensis</name>
    <dbReference type="NCBI Taxonomy" id="768479"/>
    <lineage>
        <taxon>Bacteria</taxon>
        <taxon>Bacillati</taxon>
        <taxon>Bacillota</taxon>
        <taxon>Bacilli</taxon>
        <taxon>Bacillales</taxon>
        <taxon>Paenibacillaceae</taxon>
        <taxon>Cohnella</taxon>
    </lineage>
</organism>
<accession>A0ABV8SG78</accession>
<dbReference type="PANTHER" id="PTHR43806">
    <property type="entry name" value="PEPTIDASE S8"/>
    <property type="match status" value="1"/>
</dbReference>
<keyword evidence="4 5" id="KW-0720">Serine protease</keyword>
<dbReference type="CDD" id="cd00306">
    <property type="entry name" value="Peptidases_S8_S53"/>
    <property type="match status" value="1"/>
</dbReference>
<keyword evidence="3 5" id="KW-0378">Hydrolase</keyword>
<dbReference type="SUPFAM" id="SSF52743">
    <property type="entry name" value="Subtilisin-like"/>
    <property type="match status" value="1"/>
</dbReference>
<feature type="domain" description="Peptidase S8/S53" evidence="6">
    <location>
        <begin position="49"/>
        <end position="272"/>
    </location>
</feature>
<evidence type="ECO:0000256" key="2">
    <source>
        <dbReference type="ARBA" id="ARBA00022670"/>
    </source>
</evidence>
<keyword evidence="8" id="KW-1185">Reference proteome</keyword>
<evidence type="ECO:0000256" key="1">
    <source>
        <dbReference type="ARBA" id="ARBA00011073"/>
    </source>
</evidence>
<dbReference type="Proteomes" id="UP001595755">
    <property type="component" value="Unassembled WGS sequence"/>
</dbReference>
<comment type="similarity">
    <text evidence="1 5">Belongs to the peptidase S8 family.</text>
</comment>
<reference evidence="8" key="1">
    <citation type="journal article" date="2019" name="Int. J. Syst. Evol. Microbiol.">
        <title>The Global Catalogue of Microorganisms (GCM) 10K type strain sequencing project: providing services to taxonomists for standard genome sequencing and annotation.</title>
        <authorList>
            <consortium name="The Broad Institute Genomics Platform"/>
            <consortium name="The Broad Institute Genome Sequencing Center for Infectious Disease"/>
            <person name="Wu L."/>
            <person name="Ma J."/>
        </authorList>
    </citation>
    <scope>NUCLEOTIDE SEQUENCE [LARGE SCALE GENOMIC DNA]</scope>
    <source>
        <strain evidence="8">CGMCC 4.1641</strain>
    </source>
</reference>